<dbReference type="Proteomes" id="UP000789405">
    <property type="component" value="Unassembled WGS sequence"/>
</dbReference>
<comment type="caution">
    <text evidence="1">The sequence shown here is derived from an EMBL/GenBank/DDBJ whole genome shotgun (WGS) entry which is preliminary data.</text>
</comment>
<accession>A0A9N9GLF1</accession>
<protein>
    <submittedName>
        <fullName evidence="1">25749_t:CDS:1</fullName>
    </submittedName>
</protein>
<evidence type="ECO:0000313" key="2">
    <source>
        <dbReference type="Proteomes" id="UP000789405"/>
    </source>
</evidence>
<sequence>MLGRFQLSSTWKCKLKGQILQYWLEKFQKESAITHQKKRSNLKEKEPKLKVIDRGQIHFEENQNIGKQEESLRVIKESEKTQATQMKEKLFIISLYLKAKLKNWSMKNVINSEEHTSRKLLKPIFIPKRNKEIARTGREKKESCLMVAEIVRKELQKTGGLDEEAGYEARKLRELKQTKRDKEREMYLFIERIFCH</sequence>
<proteinExistence type="predicted"/>
<reference evidence="1" key="1">
    <citation type="submission" date="2021-06" db="EMBL/GenBank/DDBJ databases">
        <authorList>
            <person name="Kallberg Y."/>
            <person name="Tangrot J."/>
            <person name="Rosling A."/>
        </authorList>
    </citation>
    <scope>NUCLEOTIDE SEQUENCE</scope>
    <source>
        <strain evidence="1">MA453B</strain>
    </source>
</reference>
<dbReference type="AlphaFoldDB" id="A0A9N9GLF1"/>
<gene>
    <name evidence="1" type="ORF">DERYTH_LOCUS8100</name>
</gene>
<evidence type="ECO:0000313" key="1">
    <source>
        <dbReference type="EMBL" id="CAG8610275.1"/>
    </source>
</evidence>
<dbReference type="OrthoDB" id="10568773at2759"/>
<organism evidence="1 2">
    <name type="scientific">Dentiscutata erythropus</name>
    <dbReference type="NCBI Taxonomy" id="1348616"/>
    <lineage>
        <taxon>Eukaryota</taxon>
        <taxon>Fungi</taxon>
        <taxon>Fungi incertae sedis</taxon>
        <taxon>Mucoromycota</taxon>
        <taxon>Glomeromycotina</taxon>
        <taxon>Glomeromycetes</taxon>
        <taxon>Diversisporales</taxon>
        <taxon>Gigasporaceae</taxon>
        <taxon>Dentiscutata</taxon>
    </lineage>
</organism>
<name>A0A9N9GLF1_9GLOM</name>
<dbReference type="EMBL" id="CAJVPY010004107">
    <property type="protein sequence ID" value="CAG8610275.1"/>
    <property type="molecule type" value="Genomic_DNA"/>
</dbReference>
<keyword evidence="2" id="KW-1185">Reference proteome</keyword>